<dbReference type="AlphaFoldDB" id="A0A2K0TEQ8"/>
<comment type="caution">
    <text evidence="1">The sequence shown here is derived from an EMBL/GenBank/DDBJ whole genome shotgun (WGS) entry which is preliminary data.</text>
</comment>
<evidence type="ECO:0000313" key="1">
    <source>
        <dbReference type="EMBL" id="PNP44011.1"/>
    </source>
</evidence>
<dbReference type="Proteomes" id="UP000236546">
    <property type="component" value="Unassembled WGS sequence"/>
</dbReference>
<reference evidence="1 2" key="1">
    <citation type="submission" date="2017-02" db="EMBL/GenBank/DDBJ databases">
        <title>Genomes of Trichoderma spp. with biocontrol activity.</title>
        <authorList>
            <person name="Gardiner D."/>
            <person name="Kazan K."/>
            <person name="Vos C."/>
            <person name="Harvey P."/>
        </authorList>
    </citation>
    <scope>NUCLEOTIDE SEQUENCE [LARGE SCALE GENOMIC DNA]</scope>
    <source>
        <strain evidence="1 2">A5MH</strain>
    </source>
</reference>
<accession>A0A2K0TEQ8</accession>
<protein>
    <submittedName>
        <fullName evidence="1">Uncharacterized protein</fullName>
    </submittedName>
</protein>
<name>A0A2K0TEQ8_9HYPO</name>
<sequence length="45" mass="4516">MFFLEDGGGGAGGSSISGLLAGAGSTRRKGRALEIFASSGMMNRH</sequence>
<evidence type="ECO:0000313" key="2">
    <source>
        <dbReference type="Proteomes" id="UP000236546"/>
    </source>
</evidence>
<organism evidence="1 2">
    <name type="scientific">Trichoderma gamsii</name>
    <dbReference type="NCBI Taxonomy" id="398673"/>
    <lineage>
        <taxon>Eukaryota</taxon>
        <taxon>Fungi</taxon>
        <taxon>Dikarya</taxon>
        <taxon>Ascomycota</taxon>
        <taxon>Pezizomycotina</taxon>
        <taxon>Sordariomycetes</taxon>
        <taxon>Hypocreomycetidae</taxon>
        <taxon>Hypocreales</taxon>
        <taxon>Hypocreaceae</taxon>
        <taxon>Trichoderma</taxon>
    </lineage>
</organism>
<gene>
    <name evidence="1" type="ORF">TGAMA5MH_04296</name>
</gene>
<dbReference type="EMBL" id="MTYH01000036">
    <property type="protein sequence ID" value="PNP44011.1"/>
    <property type="molecule type" value="Genomic_DNA"/>
</dbReference>
<proteinExistence type="predicted"/>